<dbReference type="STRING" id="945553.A0A0D2P7W0"/>
<dbReference type="GO" id="GO:0032259">
    <property type="term" value="P:methylation"/>
    <property type="evidence" value="ECO:0007669"/>
    <property type="project" value="UniProtKB-KW"/>
</dbReference>
<dbReference type="SUPFAM" id="SSF53335">
    <property type="entry name" value="S-adenosyl-L-methionine-dependent methyltransferases"/>
    <property type="match status" value="1"/>
</dbReference>
<comment type="similarity">
    <text evidence="2 7">Belongs to the NDUFAF7 family.</text>
</comment>
<dbReference type="Gene3D" id="3.40.50.12710">
    <property type="match status" value="1"/>
</dbReference>
<evidence type="ECO:0000313" key="10">
    <source>
        <dbReference type="Proteomes" id="UP000054270"/>
    </source>
</evidence>
<accession>A0A0D2P7W0</accession>
<dbReference type="Pfam" id="PF02636">
    <property type="entry name" value="Methyltransf_28"/>
    <property type="match status" value="1"/>
</dbReference>
<keyword evidence="3 7" id="KW-0489">Methyltransferase</keyword>
<dbReference type="InterPro" id="IPR003788">
    <property type="entry name" value="NDUFAF7"/>
</dbReference>
<evidence type="ECO:0000256" key="7">
    <source>
        <dbReference type="RuleBase" id="RU364114"/>
    </source>
</evidence>
<feature type="compositionally biased region" description="Basic and acidic residues" evidence="8">
    <location>
        <begin position="84"/>
        <end position="102"/>
    </location>
</feature>
<evidence type="ECO:0000256" key="8">
    <source>
        <dbReference type="SAM" id="MobiDB-lite"/>
    </source>
</evidence>
<evidence type="ECO:0000256" key="5">
    <source>
        <dbReference type="ARBA" id="ARBA00023128"/>
    </source>
</evidence>
<dbReference type="GO" id="GO:0005739">
    <property type="term" value="C:mitochondrion"/>
    <property type="evidence" value="ECO:0007669"/>
    <property type="project" value="UniProtKB-SubCell"/>
</dbReference>
<evidence type="ECO:0000256" key="1">
    <source>
        <dbReference type="ARBA" id="ARBA00004173"/>
    </source>
</evidence>
<dbReference type="OMA" id="PQWREMV"/>
<feature type="compositionally biased region" description="Polar residues" evidence="8">
    <location>
        <begin position="73"/>
        <end position="83"/>
    </location>
</feature>
<dbReference type="AlphaFoldDB" id="A0A0D2P7W0"/>
<dbReference type="InterPro" id="IPR038375">
    <property type="entry name" value="NDUFAF7_sf"/>
</dbReference>
<dbReference type="EMBL" id="KN817621">
    <property type="protein sequence ID" value="KJA16455.1"/>
    <property type="molecule type" value="Genomic_DNA"/>
</dbReference>
<dbReference type="InterPro" id="IPR029063">
    <property type="entry name" value="SAM-dependent_MTases_sf"/>
</dbReference>
<dbReference type="Proteomes" id="UP000054270">
    <property type="component" value="Unassembled WGS sequence"/>
</dbReference>
<gene>
    <name evidence="9" type="ORF">HYPSUDRAFT_47373</name>
</gene>
<evidence type="ECO:0000313" key="9">
    <source>
        <dbReference type="EMBL" id="KJA16455.1"/>
    </source>
</evidence>
<evidence type="ECO:0000256" key="4">
    <source>
        <dbReference type="ARBA" id="ARBA00022679"/>
    </source>
</evidence>
<reference evidence="10" key="1">
    <citation type="submission" date="2014-04" db="EMBL/GenBank/DDBJ databases">
        <title>Evolutionary Origins and Diversification of the Mycorrhizal Mutualists.</title>
        <authorList>
            <consortium name="DOE Joint Genome Institute"/>
            <consortium name="Mycorrhizal Genomics Consortium"/>
            <person name="Kohler A."/>
            <person name="Kuo A."/>
            <person name="Nagy L.G."/>
            <person name="Floudas D."/>
            <person name="Copeland A."/>
            <person name="Barry K.W."/>
            <person name="Cichocki N."/>
            <person name="Veneault-Fourrey C."/>
            <person name="LaButti K."/>
            <person name="Lindquist E.A."/>
            <person name="Lipzen A."/>
            <person name="Lundell T."/>
            <person name="Morin E."/>
            <person name="Murat C."/>
            <person name="Riley R."/>
            <person name="Ohm R."/>
            <person name="Sun H."/>
            <person name="Tunlid A."/>
            <person name="Henrissat B."/>
            <person name="Grigoriev I.V."/>
            <person name="Hibbett D.S."/>
            <person name="Martin F."/>
        </authorList>
    </citation>
    <scope>NUCLEOTIDE SEQUENCE [LARGE SCALE GENOMIC DNA]</scope>
    <source>
        <strain evidence="10">FD-334 SS-4</strain>
    </source>
</reference>
<organism evidence="9 10">
    <name type="scientific">Hypholoma sublateritium (strain FD-334 SS-4)</name>
    <dbReference type="NCBI Taxonomy" id="945553"/>
    <lineage>
        <taxon>Eukaryota</taxon>
        <taxon>Fungi</taxon>
        <taxon>Dikarya</taxon>
        <taxon>Basidiomycota</taxon>
        <taxon>Agaricomycotina</taxon>
        <taxon>Agaricomycetes</taxon>
        <taxon>Agaricomycetidae</taxon>
        <taxon>Agaricales</taxon>
        <taxon>Agaricineae</taxon>
        <taxon>Strophariaceae</taxon>
        <taxon>Hypholoma</taxon>
    </lineage>
</organism>
<name>A0A0D2P7W0_HYPSF</name>
<dbReference type="GO" id="GO:0032981">
    <property type="term" value="P:mitochondrial respiratory chain complex I assembly"/>
    <property type="evidence" value="ECO:0007669"/>
    <property type="project" value="TreeGrafter"/>
</dbReference>
<dbReference type="OrthoDB" id="438553at2759"/>
<dbReference type="PANTHER" id="PTHR12049">
    <property type="entry name" value="PROTEIN ARGININE METHYLTRANSFERASE NDUFAF7, MITOCHONDRIAL"/>
    <property type="match status" value="1"/>
</dbReference>
<dbReference type="PANTHER" id="PTHR12049:SF7">
    <property type="entry name" value="PROTEIN ARGININE METHYLTRANSFERASE NDUFAF7, MITOCHONDRIAL"/>
    <property type="match status" value="1"/>
</dbReference>
<comment type="function">
    <text evidence="7">Arginine methyltransferase involved in the assembly or stability of mitochondrial NADH:ubiquinone oxidoreductase complex (complex I).</text>
</comment>
<keyword evidence="5 7" id="KW-0496">Mitochondrion</keyword>
<comment type="catalytic activity">
    <reaction evidence="6 7">
        <text>L-arginyl-[protein] + 2 S-adenosyl-L-methionine = N(omega),N(omega)'-dimethyl-L-arginyl-[protein] + 2 S-adenosyl-L-homocysteine + 2 H(+)</text>
        <dbReference type="Rhea" id="RHEA:48108"/>
        <dbReference type="Rhea" id="RHEA-COMP:10532"/>
        <dbReference type="Rhea" id="RHEA-COMP:11992"/>
        <dbReference type="ChEBI" id="CHEBI:15378"/>
        <dbReference type="ChEBI" id="CHEBI:29965"/>
        <dbReference type="ChEBI" id="CHEBI:57856"/>
        <dbReference type="ChEBI" id="CHEBI:59789"/>
        <dbReference type="ChEBI" id="CHEBI:88221"/>
        <dbReference type="EC" id="2.1.1.320"/>
    </reaction>
</comment>
<evidence type="ECO:0000256" key="3">
    <source>
        <dbReference type="ARBA" id="ARBA00022603"/>
    </source>
</evidence>
<keyword evidence="4 7" id="KW-0808">Transferase</keyword>
<evidence type="ECO:0000256" key="6">
    <source>
        <dbReference type="ARBA" id="ARBA00048612"/>
    </source>
</evidence>
<feature type="region of interest" description="Disordered" evidence="8">
    <location>
        <begin position="70"/>
        <end position="106"/>
    </location>
</feature>
<keyword evidence="10" id="KW-1185">Reference proteome</keyword>
<dbReference type="GO" id="GO:0035243">
    <property type="term" value="F:protein-arginine omega-N symmetric methyltransferase activity"/>
    <property type="evidence" value="ECO:0007669"/>
    <property type="project" value="UniProtKB-EC"/>
</dbReference>
<protein>
    <recommendedName>
        <fullName evidence="7">Protein arginine methyltransferase NDUFAF7</fullName>
        <ecNumber evidence="7">2.1.1.320</ecNumber>
    </recommendedName>
</protein>
<comment type="subcellular location">
    <subcellularLocation>
        <location evidence="1 7">Mitochondrion</location>
    </subcellularLocation>
</comment>
<evidence type="ECO:0000256" key="2">
    <source>
        <dbReference type="ARBA" id="ARBA00005891"/>
    </source>
</evidence>
<sequence length="317" mass="34626">MRANQKDLLTFDENPHVNVNWHDSLNEISPSPLEYTMLVAHEFFDALPIHMLQKTETGQWHEVLVASNAIPENRNSQQQTTTVEIDRPSHSSAEEAPAKKANLDSTETIQSIPATSTESFRYVLAPTPTPVSTVLGHSSLRFNQLSAGSMLEVCPTSFKVARKVGELLAKGKPGEEAPSMGGCGLIIDYGANHAFGNTLRAFQNHKIVNVFHEPGNSDLTANVDFAYLKEAMGDLVTIHGPMLQGDFLKNMGLPFRLQGLLRSAKSEERREELRGAAARLVDPVGMGKEYQVLGITGESLSADAPVWPFVPETPPAT</sequence>
<proteinExistence type="inferred from homology"/>
<dbReference type="EC" id="2.1.1.320" evidence="7"/>